<gene>
    <name evidence="1" type="ORF">I7I52_00917</name>
</gene>
<name>A0A8H8D635_AJECA</name>
<accession>A0A8H8D635</accession>
<protein>
    <submittedName>
        <fullName evidence="1">Uncharacterized protein</fullName>
    </submittedName>
</protein>
<dbReference type="EMBL" id="JAEVHI010000001">
    <property type="protein sequence ID" value="KAG5303046.1"/>
    <property type="molecule type" value="Genomic_DNA"/>
</dbReference>
<proteinExistence type="predicted"/>
<reference evidence="1 2" key="1">
    <citation type="submission" date="2021-01" db="EMBL/GenBank/DDBJ databases">
        <title>Chromosome-level genome assembly of a human fungal pathogen reveals clustering of transcriptionally co-regulated genes.</title>
        <authorList>
            <person name="Voorhies M."/>
            <person name="Cohen S."/>
            <person name="Shea T.P."/>
            <person name="Petrus S."/>
            <person name="Munoz J.F."/>
            <person name="Poplawski S."/>
            <person name="Goldman W.E."/>
            <person name="Michael T."/>
            <person name="Cuomo C.A."/>
            <person name="Sil A."/>
            <person name="Beyhan S."/>
        </authorList>
    </citation>
    <scope>NUCLEOTIDE SEQUENCE [LARGE SCALE GENOMIC DNA]</scope>
    <source>
        <strain evidence="1 2">G184AR</strain>
    </source>
</reference>
<comment type="caution">
    <text evidence="1">The sequence shown here is derived from an EMBL/GenBank/DDBJ whole genome shotgun (WGS) entry which is preliminary data.</text>
</comment>
<sequence length="132" mass="14185">MQKNKRKKKRPRKLSRGVCIIAGKQALLGLLLSGCDGWALAMRASCAWSSSVLPSAAQPLRASKAAAGWGPGQNFTLPKSPLRSFPLSGYCEERVSSHPRFQRRILCCCYCCCLGGLVSSVPGLPLSLPHVS</sequence>
<organism evidence="1 2">
    <name type="scientific">Ajellomyces capsulatus</name>
    <name type="common">Darling's disease fungus</name>
    <name type="synonym">Histoplasma capsulatum</name>
    <dbReference type="NCBI Taxonomy" id="5037"/>
    <lineage>
        <taxon>Eukaryota</taxon>
        <taxon>Fungi</taxon>
        <taxon>Dikarya</taxon>
        <taxon>Ascomycota</taxon>
        <taxon>Pezizomycotina</taxon>
        <taxon>Eurotiomycetes</taxon>
        <taxon>Eurotiomycetidae</taxon>
        <taxon>Onygenales</taxon>
        <taxon>Ajellomycetaceae</taxon>
        <taxon>Histoplasma</taxon>
    </lineage>
</organism>
<dbReference type="AlphaFoldDB" id="A0A8H8D635"/>
<evidence type="ECO:0000313" key="2">
    <source>
        <dbReference type="Proteomes" id="UP000670092"/>
    </source>
</evidence>
<dbReference type="PROSITE" id="PS51257">
    <property type="entry name" value="PROKAR_LIPOPROTEIN"/>
    <property type="match status" value="1"/>
</dbReference>
<dbReference type="Proteomes" id="UP000670092">
    <property type="component" value="Unassembled WGS sequence"/>
</dbReference>
<evidence type="ECO:0000313" key="1">
    <source>
        <dbReference type="EMBL" id="KAG5303046.1"/>
    </source>
</evidence>
<dbReference type="VEuPathDB" id="FungiDB:I7I52_00917"/>